<dbReference type="HAMAP" id="MF_00791">
    <property type="entry name" value="ApaG"/>
    <property type="match status" value="1"/>
</dbReference>
<dbReference type="Pfam" id="PF04379">
    <property type="entry name" value="DUF525"/>
    <property type="match status" value="1"/>
</dbReference>
<dbReference type="Proteomes" id="UP000254537">
    <property type="component" value="Chromosome"/>
</dbReference>
<dbReference type="OrthoDB" id="9795226at2"/>
<dbReference type="SUPFAM" id="SSF110069">
    <property type="entry name" value="ApaG-like"/>
    <property type="match status" value="1"/>
</dbReference>
<dbReference type="InterPro" id="IPR036767">
    <property type="entry name" value="ApaG_sf"/>
</dbReference>
<sequence length="126" mass="14238">MADNKYRIEVAPEAYFVEEQSDVAADRYVFAYRIRITNTGEVPAKLISRHWLITDANEHVQEVRGMGVVGEHPHLKPGESYEYMSGATLTTPWGTMKGSYQMEADDGTRFDAPIGEFMLCAPRVLH</sequence>
<dbReference type="PANTHER" id="PTHR47191">
    <property type="entry name" value="OS05G0170800 PROTEIN"/>
    <property type="match status" value="1"/>
</dbReference>
<dbReference type="PANTHER" id="PTHR47191:SF2">
    <property type="entry name" value="OS05G0170800 PROTEIN"/>
    <property type="match status" value="1"/>
</dbReference>
<dbReference type="PROSITE" id="PS51087">
    <property type="entry name" value="APAG"/>
    <property type="match status" value="1"/>
</dbReference>
<feature type="domain" description="ApaG" evidence="3">
    <location>
        <begin position="2"/>
        <end position="126"/>
    </location>
</feature>
<proteinExistence type="inferred from homology"/>
<dbReference type="InterPro" id="IPR007474">
    <property type="entry name" value="ApaG_domain"/>
</dbReference>
<dbReference type="RefSeq" id="WP_115433994.1">
    <property type="nucleotide sequence ID" value="NZ_CP031337.1"/>
</dbReference>
<reference evidence="4 5" key="1">
    <citation type="submission" date="2018-07" db="EMBL/GenBank/DDBJ databases">
        <title>Crenobacter cavernae sp. nov., isolated from a karst cave.</title>
        <authorList>
            <person name="Zhu H."/>
        </authorList>
    </citation>
    <scope>NUCLEOTIDE SEQUENCE [LARGE SCALE GENOMIC DNA]</scope>
    <source>
        <strain evidence="4 5">K1W11S-77</strain>
    </source>
</reference>
<dbReference type="EMBL" id="CP031337">
    <property type="protein sequence ID" value="AXK40064.1"/>
    <property type="molecule type" value="Genomic_DNA"/>
</dbReference>
<dbReference type="NCBIfam" id="NF003967">
    <property type="entry name" value="PRK05461.1"/>
    <property type="match status" value="1"/>
</dbReference>
<dbReference type="Gene3D" id="2.60.40.1470">
    <property type="entry name" value="ApaG domain"/>
    <property type="match status" value="1"/>
</dbReference>
<evidence type="ECO:0000256" key="2">
    <source>
        <dbReference type="HAMAP-Rule" id="MF_00791"/>
    </source>
</evidence>
<dbReference type="AlphaFoldDB" id="A0A345Y812"/>
<evidence type="ECO:0000259" key="3">
    <source>
        <dbReference type="PROSITE" id="PS51087"/>
    </source>
</evidence>
<evidence type="ECO:0000256" key="1">
    <source>
        <dbReference type="ARBA" id="ARBA00017693"/>
    </source>
</evidence>
<dbReference type="InterPro" id="IPR050718">
    <property type="entry name" value="ApaG-like"/>
</dbReference>
<evidence type="ECO:0000313" key="4">
    <source>
        <dbReference type="EMBL" id="AXK40064.1"/>
    </source>
</evidence>
<dbReference type="InterPro" id="IPR023065">
    <property type="entry name" value="Uncharacterised_ApaG"/>
</dbReference>
<gene>
    <name evidence="2" type="primary">apaG</name>
    <name evidence="4" type="ORF">DWG20_11775</name>
</gene>
<organism evidence="4 5">
    <name type="scientific">Crenobacter cavernae</name>
    <dbReference type="NCBI Taxonomy" id="2290923"/>
    <lineage>
        <taxon>Bacteria</taxon>
        <taxon>Pseudomonadati</taxon>
        <taxon>Pseudomonadota</taxon>
        <taxon>Betaproteobacteria</taxon>
        <taxon>Neisseriales</taxon>
        <taxon>Neisseriaceae</taxon>
        <taxon>Crenobacter</taxon>
    </lineage>
</organism>
<name>A0A345Y812_9NEIS</name>
<evidence type="ECO:0000313" key="5">
    <source>
        <dbReference type="Proteomes" id="UP000254537"/>
    </source>
</evidence>
<protein>
    <recommendedName>
        <fullName evidence="1 2">Protein ApaG</fullName>
    </recommendedName>
</protein>
<dbReference type="KEGG" id="ccah:DWG20_11775"/>
<accession>A0A345Y812</accession>